<name>A0A934RA64_9BACT</name>
<evidence type="ECO:0000256" key="1">
    <source>
        <dbReference type="SAM" id="Phobius"/>
    </source>
</evidence>
<dbReference type="PANTHER" id="PTHR19353">
    <property type="entry name" value="FATTY ACID DESATURASE 2"/>
    <property type="match status" value="1"/>
</dbReference>
<dbReference type="InterPro" id="IPR012171">
    <property type="entry name" value="Fatty_acid_desaturase"/>
</dbReference>
<dbReference type="GO" id="GO:0008610">
    <property type="term" value="P:lipid biosynthetic process"/>
    <property type="evidence" value="ECO:0007669"/>
    <property type="project" value="UniProtKB-ARBA"/>
</dbReference>
<dbReference type="InterPro" id="IPR005804">
    <property type="entry name" value="FA_desaturase_dom"/>
</dbReference>
<feature type="transmembrane region" description="Helical" evidence="1">
    <location>
        <begin position="128"/>
        <end position="149"/>
    </location>
</feature>
<dbReference type="GO" id="GO:0016020">
    <property type="term" value="C:membrane"/>
    <property type="evidence" value="ECO:0007669"/>
    <property type="project" value="TreeGrafter"/>
</dbReference>
<dbReference type="PANTHER" id="PTHR19353:SF19">
    <property type="entry name" value="DELTA(5) FATTY ACID DESATURASE C-RELATED"/>
    <property type="match status" value="1"/>
</dbReference>
<dbReference type="RefSeq" id="WP_200352914.1">
    <property type="nucleotide sequence ID" value="NZ_BAABHZ010000001.1"/>
</dbReference>
<evidence type="ECO:0000313" key="3">
    <source>
        <dbReference type="EMBL" id="MBK1817990.1"/>
    </source>
</evidence>
<gene>
    <name evidence="3" type="ORF">JIN84_20375</name>
</gene>
<accession>A0A934RA64</accession>
<comment type="caution">
    <text evidence="3">The sequence shown here is derived from an EMBL/GenBank/DDBJ whole genome shotgun (WGS) entry which is preliminary data.</text>
</comment>
<protein>
    <submittedName>
        <fullName evidence="3">Fatty acid desaturase</fullName>
    </submittedName>
</protein>
<evidence type="ECO:0000259" key="2">
    <source>
        <dbReference type="Pfam" id="PF00487"/>
    </source>
</evidence>
<dbReference type="EMBL" id="JAENIK010000012">
    <property type="protein sequence ID" value="MBK1817990.1"/>
    <property type="molecule type" value="Genomic_DNA"/>
</dbReference>
<sequence>MKTLPADVGNEPHWVSRQAFQIVIIMALFAEITMFLILKNEVSLWWAVPVVLVISHLMHGAAVGFHEASHGLLRRNRKFNEFDGVLIGLLSFMSFSLYRASHQSHHAHFTTERDEELWPFVFTSSPRWFRVLIAIFELTFGMFFVPFLFLRTFLRKGSPIRSKKVRKRIWQEFALMGVLWVVILTTVAFFGLWKYFLWMYFIPTFIAGDLQSWRKYIEHVGLTGSTINSGTRNIVADTWTGKLVAFTLLHEPYHGLHHLHVGLPHAELPRLAPELEPKHPDEIHPFPSYRHAMLHLFRALADPRVGAQWNRRENSPV</sequence>
<organism evidence="3 4">
    <name type="scientific">Luteolibacter yonseiensis</name>
    <dbReference type="NCBI Taxonomy" id="1144680"/>
    <lineage>
        <taxon>Bacteria</taxon>
        <taxon>Pseudomonadati</taxon>
        <taxon>Verrucomicrobiota</taxon>
        <taxon>Verrucomicrobiia</taxon>
        <taxon>Verrucomicrobiales</taxon>
        <taxon>Verrucomicrobiaceae</taxon>
        <taxon>Luteolibacter</taxon>
    </lineage>
</organism>
<feature type="transmembrane region" description="Helical" evidence="1">
    <location>
        <begin position="44"/>
        <end position="63"/>
    </location>
</feature>
<keyword evidence="1" id="KW-0472">Membrane</keyword>
<dbReference type="Pfam" id="PF00487">
    <property type="entry name" value="FA_desaturase"/>
    <property type="match status" value="1"/>
</dbReference>
<dbReference type="AlphaFoldDB" id="A0A934RA64"/>
<feature type="transmembrane region" description="Helical" evidence="1">
    <location>
        <begin position="20"/>
        <end position="38"/>
    </location>
</feature>
<keyword evidence="1" id="KW-1133">Transmembrane helix</keyword>
<feature type="transmembrane region" description="Helical" evidence="1">
    <location>
        <begin position="169"/>
        <end position="189"/>
    </location>
</feature>
<dbReference type="GO" id="GO:0016717">
    <property type="term" value="F:oxidoreductase activity, acting on paired donors, with oxidation of a pair of donors resulting in the reduction of molecular oxygen to two molecules of water"/>
    <property type="evidence" value="ECO:0007669"/>
    <property type="project" value="TreeGrafter"/>
</dbReference>
<dbReference type="Proteomes" id="UP000600139">
    <property type="component" value="Unassembled WGS sequence"/>
</dbReference>
<feature type="domain" description="Fatty acid desaturase" evidence="2">
    <location>
        <begin position="44"/>
        <end position="285"/>
    </location>
</feature>
<proteinExistence type="predicted"/>
<keyword evidence="1" id="KW-0812">Transmembrane</keyword>
<evidence type="ECO:0000313" key="4">
    <source>
        <dbReference type="Proteomes" id="UP000600139"/>
    </source>
</evidence>
<keyword evidence="4" id="KW-1185">Reference proteome</keyword>
<reference evidence="3" key="1">
    <citation type="submission" date="2021-01" db="EMBL/GenBank/DDBJ databases">
        <title>Modified the classification status of verrucomicrobia.</title>
        <authorList>
            <person name="Feng X."/>
        </authorList>
    </citation>
    <scope>NUCLEOTIDE SEQUENCE</scope>
    <source>
        <strain evidence="3">JCM 18052</strain>
    </source>
</reference>